<dbReference type="Pfam" id="PF12674">
    <property type="entry name" value="Zn_ribbon_2"/>
    <property type="match status" value="1"/>
</dbReference>
<organism evidence="2 3">
    <name type="scientific">Akkermansia biwaensis</name>
    <dbReference type="NCBI Taxonomy" id="2946555"/>
    <lineage>
        <taxon>Bacteria</taxon>
        <taxon>Pseudomonadati</taxon>
        <taxon>Verrucomicrobiota</taxon>
        <taxon>Verrucomicrobiia</taxon>
        <taxon>Verrucomicrobiales</taxon>
        <taxon>Akkermansiaceae</taxon>
        <taxon>Akkermansia</taxon>
    </lineage>
</organism>
<accession>A0ABM7ZI83</accession>
<dbReference type="Proteomes" id="UP001062263">
    <property type="component" value="Chromosome"/>
</dbReference>
<proteinExistence type="predicted"/>
<gene>
    <name evidence="2" type="ORF">Abiwalacus_20380</name>
</gene>
<evidence type="ECO:0000313" key="3">
    <source>
        <dbReference type="Proteomes" id="UP001062263"/>
    </source>
</evidence>
<sequence>MEMEQQFCQSCGMPVNDSTFGKEADGSSNEDYCHYCYAEGRFTRDCTMDEMIEHNLEYLDEFNKDSEKKYTVEEARSGMKQFFPHLKRWKQ</sequence>
<name>A0ABM7ZI83_9BACT</name>
<dbReference type="EMBL" id="AP025943">
    <property type="protein sequence ID" value="BDL44464.1"/>
    <property type="molecule type" value="Genomic_DNA"/>
</dbReference>
<dbReference type="InterPro" id="IPR025868">
    <property type="entry name" value="Zn_ribbon_dom_put"/>
</dbReference>
<feature type="domain" description="Putative zinc ribbon" evidence="1">
    <location>
        <begin position="7"/>
        <end position="90"/>
    </location>
</feature>
<reference evidence="2" key="1">
    <citation type="submission" date="2022-06" db="EMBL/GenBank/DDBJ databases">
        <title>Akkermansia biwalacus sp. nov., an anaerobic mucin-degrading bacterium isolated from human intestine.</title>
        <authorList>
            <person name="Kobayashi Y."/>
            <person name="Inoue S."/>
            <person name="Kawahara T."/>
            <person name="Kohda N."/>
        </authorList>
    </citation>
    <scope>NUCLEOTIDE SEQUENCE</scope>
    <source>
        <strain evidence="2">WON2089</strain>
    </source>
</reference>
<keyword evidence="3" id="KW-1185">Reference proteome</keyword>
<evidence type="ECO:0000313" key="2">
    <source>
        <dbReference type="EMBL" id="BDL44464.1"/>
    </source>
</evidence>
<evidence type="ECO:0000259" key="1">
    <source>
        <dbReference type="Pfam" id="PF12674"/>
    </source>
</evidence>
<protein>
    <submittedName>
        <fullName evidence="2">Transcriptional regulator</fullName>
    </submittedName>
</protein>